<feature type="transmembrane region" description="Helical" evidence="1">
    <location>
        <begin position="153"/>
        <end position="172"/>
    </location>
</feature>
<dbReference type="PANTHER" id="PTHR23028:SF131">
    <property type="entry name" value="BLR2367 PROTEIN"/>
    <property type="match status" value="1"/>
</dbReference>
<organism evidence="3 4">
    <name type="scientific">Sandarakinorhabdus glacialis</name>
    <dbReference type="NCBI Taxonomy" id="1614636"/>
    <lineage>
        <taxon>Bacteria</taxon>
        <taxon>Pseudomonadati</taxon>
        <taxon>Pseudomonadota</taxon>
        <taxon>Alphaproteobacteria</taxon>
        <taxon>Sphingomonadales</taxon>
        <taxon>Sphingosinicellaceae</taxon>
        <taxon>Sandarakinorhabdus</taxon>
    </lineage>
</organism>
<keyword evidence="4" id="KW-1185">Reference proteome</keyword>
<feature type="domain" description="Acyltransferase 3" evidence="2">
    <location>
        <begin position="16"/>
        <end position="360"/>
    </location>
</feature>
<keyword evidence="1" id="KW-1133">Transmembrane helix</keyword>
<protein>
    <submittedName>
        <fullName evidence="3">Acyltransferase</fullName>
    </submittedName>
</protein>
<reference evidence="3" key="2">
    <citation type="submission" date="2020-09" db="EMBL/GenBank/DDBJ databases">
        <authorList>
            <person name="Sun Q."/>
            <person name="Zhou Y."/>
        </authorList>
    </citation>
    <scope>NUCLEOTIDE SEQUENCE</scope>
    <source>
        <strain evidence="3">CGMCC 1.15519</strain>
    </source>
</reference>
<evidence type="ECO:0000256" key="1">
    <source>
        <dbReference type="SAM" id="Phobius"/>
    </source>
</evidence>
<keyword evidence="1" id="KW-0472">Membrane</keyword>
<evidence type="ECO:0000313" key="3">
    <source>
        <dbReference type="EMBL" id="GGE16809.1"/>
    </source>
</evidence>
<evidence type="ECO:0000259" key="2">
    <source>
        <dbReference type="Pfam" id="PF01757"/>
    </source>
</evidence>
<dbReference type="InterPro" id="IPR002656">
    <property type="entry name" value="Acyl_transf_3_dom"/>
</dbReference>
<dbReference type="EMBL" id="BMJM01000008">
    <property type="protein sequence ID" value="GGE16809.1"/>
    <property type="molecule type" value="Genomic_DNA"/>
</dbReference>
<name>A0A916ZWA7_9SPHN</name>
<sequence>MTAGGPPTASAPRRYEALDGLRGVCALLVCLFHFRANGPIASLEFIRGSWLFVDFFFVLAGFVIAASYRERLTKGQFLYGFAILRFGRVYPLHLFMLVIFVVFELFGLALSSQGLMQRQPFDPDHSFLAIFTSLALIQAFGLHDGLTWNHPSWSVAVEFWTYVGFALLARWAGAALEKWLVVVAVLCVVVLASVTDYGMNVTYRWSLFRCIYGFAIGALVWWLWSGLKVAPSTRLLGGTSAELLAVALVVGYVTWLSNSRANLLSPLVFGAVVLVFAQERGAVSRLLMTAPLRRLGLLSYSIYMVHVFIQSRMDDAVRVTEKLTGMVLTIPRGALTLVGGTPLEGVLFTVLMLAIVVAVSHVTLKMVEEPGRRWSQRVAAAGHGLPSRVGDLKKPA</sequence>
<gene>
    <name evidence="3" type="ORF">GCM10011529_24040</name>
</gene>
<dbReference type="GO" id="GO:0016747">
    <property type="term" value="F:acyltransferase activity, transferring groups other than amino-acyl groups"/>
    <property type="evidence" value="ECO:0007669"/>
    <property type="project" value="InterPro"/>
</dbReference>
<dbReference type="GO" id="GO:0016020">
    <property type="term" value="C:membrane"/>
    <property type="evidence" value="ECO:0007669"/>
    <property type="project" value="TreeGrafter"/>
</dbReference>
<comment type="caution">
    <text evidence="3">The sequence shown here is derived from an EMBL/GenBank/DDBJ whole genome shotgun (WGS) entry which is preliminary data.</text>
</comment>
<dbReference type="InterPro" id="IPR050879">
    <property type="entry name" value="Acyltransferase_3"/>
</dbReference>
<evidence type="ECO:0000313" key="4">
    <source>
        <dbReference type="Proteomes" id="UP000635071"/>
    </source>
</evidence>
<dbReference type="Proteomes" id="UP000635071">
    <property type="component" value="Unassembled WGS sequence"/>
</dbReference>
<feature type="transmembrane region" description="Helical" evidence="1">
    <location>
        <begin position="345"/>
        <end position="364"/>
    </location>
</feature>
<accession>A0A916ZWA7</accession>
<dbReference type="AlphaFoldDB" id="A0A916ZWA7"/>
<feature type="transmembrane region" description="Helical" evidence="1">
    <location>
        <begin position="123"/>
        <end position="141"/>
    </location>
</feature>
<dbReference type="GO" id="GO:0000271">
    <property type="term" value="P:polysaccharide biosynthetic process"/>
    <property type="evidence" value="ECO:0007669"/>
    <property type="project" value="TreeGrafter"/>
</dbReference>
<dbReference type="PANTHER" id="PTHR23028">
    <property type="entry name" value="ACETYLTRANSFERASE"/>
    <property type="match status" value="1"/>
</dbReference>
<dbReference type="RefSeq" id="WP_188763205.1">
    <property type="nucleotide sequence ID" value="NZ_BMJM01000008.1"/>
</dbReference>
<keyword evidence="3" id="KW-0808">Transferase</keyword>
<keyword evidence="1" id="KW-0812">Transmembrane</keyword>
<feature type="transmembrane region" description="Helical" evidence="1">
    <location>
        <begin position="89"/>
        <end position="111"/>
    </location>
</feature>
<feature type="transmembrane region" description="Helical" evidence="1">
    <location>
        <begin position="50"/>
        <end position="69"/>
    </location>
</feature>
<feature type="transmembrane region" description="Helical" evidence="1">
    <location>
        <begin position="236"/>
        <end position="257"/>
    </location>
</feature>
<feature type="transmembrane region" description="Helical" evidence="1">
    <location>
        <begin position="179"/>
        <end position="199"/>
    </location>
</feature>
<dbReference type="Pfam" id="PF01757">
    <property type="entry name" value="Acyl_transf_3"/>
    <property type="match status" value="1"/>
</dbReference>
<proteinExistence type="predicted"/>
<feature type="transmembrane region" description="Helical" evidence="1">
    <location>
        <begin position="205"/>
        <end position="224"/>
    </location>
</feature>
<reference evidence="3" key="1">
    <citation type="journal article" date="2014" name="Int. J. Syst. Evol. Microbiol.">
        <title>Complete genome sequence of Corynebacterium casei LMG S-19264T (=DSM 44701T), isolated from a smear-ripened cheese.</title>
        <authorList>
            <consortium name="US DOE Joint Genome Institute (JGI-PGF)"/>
            <person name="Walter F."/>
            <person name="Albersmeier A."/>
            <person name="Kalinowski J."/>
            <person name="Ruckert C."/>
        </authorList>
    </citation>
    <scope>NUCLEOTIDE SEQUENCE</scope>
    <source>
        <strain evidence="3">CGMCC 1.15519</strain>
    </source>
</reference>
<feature type="transmembrane region" description="Helical" evidence="1">
    <location>
        <begin position="263"/>
        <end position="283"/>
    </location>
</feature>
<keyword evidence="3" id="KW-0012">Acyltransferase</keyword>